<accession>A0ABQ5SCF2</accession>
<dbReference type="Proteomes" id="UP001165090">
    <property type="component" value="Unassembled WGS sequence"/>
</dbReference>
<feature type="region of interest" description="Disordered" evidence="2">
    <location>
        <begin position="373"/>
        <end position="418"/>
    </location>
</feature>
<feature type="compositionally biased region" description="Low complexity" evidence="2">
    <location>
        <begin position="319"/>
        <end position="339"/>
    </location>
</feature>
<organism evidence="3 4">
    <name type="scientific">Volvox africanus</name>
    <dbReference type="NCBI Taxonomy" id="51714"/>
    <lineage>
        <taxon>Eukaryota</taxon>
        <taxon>Viridiplantae</taxon>
        <taxon>Chlorophyta</taxon>
        <taxon>core chlorophytes</taxon>
        <taxon>Chlorophyceae</taxon>
        <taxon>CS clade</taxon>
        <taxon>Chlamydomonadales</taxon>
        <taxon>Volvocaceae</taxon>
        <taxon>Volvox</taxon>
    </lineage>
</organism>
<evidence type="ECO:0000313" key="3">
    <source>
        <dbReference type="EMBL" id="GLI67148.1"/>
    </source>
</evidence>
<dbReference type="PANTHER" id="PTHR15243:SF0">
    <property type="entry name" value="SERINE_THREONINE-PROTEIN KINASE 19"/>
    <property type="match status" value="1"/>
</dbReference>
<feature type="compositionally biased region" description="Low complexity" evidence="2">
    <location>
        <begin position="102"/>
        <end position="117"/>
    </location>
</feature>
<evidence type="ECO:0000313" key="4">
    <source>
        <dbReference type="Proteomes" id="UP001165090"/>
    </source>
</evidence>
<feature type="compositionally biased region" description="Low complexity" evidence="2">
    <location>
        <begin position="387"/>
        <end position="399"/>
    </location>
</feature>
<feature type="compositionally biased region" description="Gly residues" evidence="2">
    <location>
        <begin position="91"/>
        <end position="101"/>
    </location>
</feature>
<reference evidence="3 4" key="1">
    <citation type="journal article" date="2023" name="IScience">
        <title>Expanded male sex-determining region conserved during the evolution of homothallism in the green alga Volvox.</title>
        <authorList>
            <person name="Yamamoto K."/>
            <person name="Matsuzaki R."/>
            <person name="Mahakham W."/>
            <person name="Heman W."/>
            <person name="Sekimoto H."/>
            <person name="Kawachi M."/>
            <person name="Minakuchi Y."/>
            <person name="Toyoda A."/>
            <person name="Nozaki H."/>
        </authorList>
    </citation>
    <scope>NUCLEOTIDE SEQUENCE [LARGE SCALE GENOMIC DNA]</scope>
    <source>
        <strain evidence="3 4">NIES-4468</strain>
    </source>
</reference>
<feature type="compositionally biased region" description="Low complexity" evidence="2">
    <location>
        <begin position="408"/>
        <end position="418"/>
    </location>
</feature>
<evidence type="ECO:0000256" key="1">
    <source>
        <dbReference type="ARBA" id="ARBA00093458"/>
    </source>
</evidence>
<name>A0ABQ5SCF2_9CHLO</name>
<comment type="caution">
    <text evidence="3">The sequence shown here is derived from an EMBL/GenBank/DDBJ whole genome shotgun (WGS) entry which is preliminary data.</text>
</comment>
<feature type="region of interest" description="Disordered" evidence="2">
    <location>
        <begin position="308"/>
        <end position="339"/>
    </location>
</feature>
<sequence length="533" mass="54755">MSGLAELERAKRRCLQQAYTDLRPMGKGNDDERQAELRRDLKLGAAAGASPPAGGGSSRVQSSGALAAAAAASINGVECAIPRATSKTAGSGSGSGSGGVRRNGSAASGSAAVSVTRAPPPGPMDGGFLPESDPVRRLSQLPLPIGGGGCGGIAAGVHPGRGSDASGGACSPSHPDGVRPGRRGHGAGAAEAVTAAAAAAPPAAAAQFNPLNCDTDDSDMALPSDVELALISVKSDLRSHPGSADLPPMALRSHLSCLLADRLTVERQLDEQRRANRVRVFKLPTGAGEFGILTTADYRTIVREATNKAVSDQRGGGPAASPCGAYGAPGSASSSADGSSRWQEAAEAFLSRVVDRCTDFELSRNHFIYLMQSAPQPSQPPQPTQPPLAHQLQQLQQQQGRGGGGQGAASAASSRSAESSLEAAEEQISLLLHLGCIARHTDGDADAFVLAVPGLGKLVKSVLGGRRELLTWLSKTQHQEAAEERICKLKLRCSCLPPSYHVKDLEGRGAVKRLQTACGPILRLSGRRLKPGH</sequence>
<evidence type="ECO:0000256" key="2">
    <source>
        <dbReference type="SAM" id="MobiDB-lite"/>
    </source>
</evidence>
<feature type="region of interest" description="Disordered" evidence="2">
    <location>
        <begin position="85"/>
        <end position="143"/>
    </location>
</feature>
<protein>
    <recommendedName>
        <fullName evidence="5">Non-specific serine/threonine protein kinase</fullName>
    </recommendedName>
</protein>
<dbReference type="PANTHER" id="PTHR15243">
    <property type="entry name" value="SERINE/THREONINE-PROTEIN KINASE 19"/>
    <property type="match status" value="1"/>
</dbReference>
<dbReference type="EMBL" id="BSDZ01000078">
    <property type="protein sequence ID" value="GLI67148.1"/>
    <property type="molecule type" value="Genomic_DNA"/>
</dbReference>
<gene>
    <name evidence="3" type="ORF">VaNZ11_011360</name>
</gene>
<evidence type="ECO:0008006" key="5">
    <source>
        <dbReference type="Google" id="ProtNLM"/>
    </source>
</evidence>
<feature type="region of interest" description="Disordered" evidence="2">
    <location>
        <begin position="156"/>
        <end position="193"/>
    </location>
</feature>
<feature type="compositionally biased region" description="Pro residues" evidence="2">
    <location>
        <begin position="377"/>
        <end position="386"/>
    </location>
</feature>
<keyword evidence="4" id="KW-1185">Reference proteome</keyword>
<proteinExistence type="inferred from homology"/>
<comment type="similarity">
    <text evidence="1">Belongs to the STK19 family.</text>
</comment>
<dbReference type="InterPro" id="IPR018865">
    <property type="entry name" value="STK19-like"/>
</dbReference>
<dbReference type="Pfam" id="PF10494">
    <property type="entry name" value="Stk19"/>
    <property type="match status" value="1"/>
</dbReference>